<organism evidence="1 2">
    <name type="scientific">Paenibacillus ginsengarvi</name>
    <dbReference type="NCBI Taxonomy" id="400777"/>
    <lineage>
        <taxon>Bacteria</taxon>
        <taxon>Bacillati</taxon>
        <taxon>Bacillota</taxon>
        <taxon>Bacilli</taxon>
        <taxon>Bacillales</taxon>
        <taxon>Paenibacillaceae</taxon>
        <taxon>Paenibacillus</taxon>
    </lineage>
</organism>
<dbReference type="PANTHER" id="PTHR41291:SF1">
    <property type="entry name" value="DNA ALKYLATION REPAIR PROTEIN"/>
    <property type="match status" value="1"/>
</dbReference>
<dbReference type="RefSeq" id="WP_120746006.1">
    <property type="nucleotide sequence ID" value="NZ_RBAH01000002.1"/>
</dbReference>
<dbReference type="EMBL" id="RBAH01000002">
    <property type="protein sequence ID" value="RKN86315.1"/>
    <property type="molecule type" value="Genomic_DNA"/>
</dbReference>
<protein>
    <submittedName>
        <fullName evidence="1">DNA alkylation repair protein</fullName>
    </submittedName>
</protein>
<dbReference type="PANTHER" id="PTHR41291">
    <property type="entry name" value="DNA ALKYLATION REPAIR PROTEIN"/>
    <property type="match status" value="1"/>
</dbReference>
<dbReference type="CDD" id="cd06561">
    <property type="entry name" value="AlkD_like"/>
    <property type="match status" value="1"/>
</dbReference>
<dbReference type="OrthoDB" id="9801369at2"/>
<dbReference type="Gene3D" id="1.25.10.90">
    <property type="match status" value="1"/>
</dbReference>
<dbReference type="InterPro" id="IPR016024">
    <property type="entry name" value="ARM-type_fold"/>
</dbReference>
<comment type="caution">
    <text evidence="1">The sequence shown here is derived from an EMBL/GenBank/DDBJ whole genome shotgun (WGS) entry which is preliminary data.</text>
</comment>
<proteinExistence type="predicted"/>
<reference evidence="1 2" key="1">
    <citation type="journal article" date="2007" name="Int. J. Syst. Evol. Microbiol.">
        <title>Paenibacillus ginsengarvi sp. nov., isolated from soil from ginseng cultivation.</title>
        <authorList>
            <person name="Yoon M.H."/>
            <person name="Ten L.N."/>
            <person name="Im W.T."/>
        </authorList>
    </citation>
    <scope>NUCLEOTIDE SEQUENCE [LARGE SCALE GENOMIC DNA]</scope>
    <source>
        <strain evidence="1 2">KCTC 13059</strain>
    </source>
</reference>
<dbReference type="AlphaFoldDB" id="A0A3B0CKV5"/>
<evidence type="ECO:0000313" key="2">
    <source>
        <dbReference type="Proteomes" id="UP000282311"/>
    </source>
</evidence>
<dbReference type="Proteomes" id="UP000282311">
    <property type="component" value="Unassembled WGS sequence"/>
</dbReference>
<dbReference type="SUPFAM" id="SSF48371">
    <property type="entry name" value="ARM repeat"/>
    <property type="match status" value="1"/>
</dbReference>
<dbReference type="InterPro" id="IPR014825">
    <property type="entry name" value="DNA_alkylation"/>
</dbReference>
<name>A0A3B0CKV5_9BACL</name>
<gene>
    <name evidence="1" type="ORF">D7M11_04705</name>
</gene>
<keyword evidence="2" id="KW-1185">Reference proteome</keyword>
<dbReference type="Pfam" id="PF08713">
    <property type="entry name" value="DNA_alkylation"/>
    <property type="match status" value="1"/>
</dbReference>
<accession>A0A3B0CKV5</accession>
<evidence type="ECO:0000313" key="1">
    <source>
        <dbReference type="EMBL" id="RKN86315.1"/>
    </source>
</evidence>
<sequence>MTVTLEEIMTKLEDMGSEQTKKTFIRHGAKEPLFGVKVGDMKKLVKDVKRNQEVARALYETGNSDAMYLAGLTVDPKTASKEMLLSWASAANWYTPAEYTVAWVAAESPFAAELAEEWIQSPEELIAACGWSTYANYISITPDDRLDLERIEQLLRQVAATIHEERNRVRYTMNGFVIAVGAYVAPLHETAIAAAEQIGSVQVDVGQTACKVPLATEYIRKVEERGTVGKKKKTCIC</sequence>